<evidence type="ECO:0000259" key="3">
    <source>
        <dbReference type="PROSITE" id="PS50011"/>
    </source>
</evidence>
<dbReference type="PROSITE" id="PS50011">
    <property type="entry name" value="PROTEIN_KINASE_DOM"/>
    <property type="match status" value="1"/>
</dbReference>
<dbReference type="KEGG" id="crq:GCK72_024569"/>
<dbReference type="SUPFAM" id="SSF56112">
    <property type="entry name" value="Protein kinase-like (PK-like)"/>
    <property type="match status" value="1"/>
</dbReference>
<dbReference type="Gene3D" id="1.10.510.10">
    <property type="entry name" value="Transferase(Phosphotransferase) domain 1"/>
    <property type="match status" value="1"/>
</dbReference>
<dbReference type="Pfam" id="PF00069">
    <property type="entry name" value="Pkinase"/>
    <property type="match status" value="1"/>
</dbReference>
<dbReference type="InParanoid" id="E3LDK0"/>
<dbReference type="PANTHER" id="PTHR48015:SF16">
    <property type="entry name" value="SERINE_THREONINE-PROTEIN KINASE SULU"/>
    <property type="match status" value="1"/>
</dbReference>
<dbReference type="InterPro" id="IPR017441">
    <property type="entry name" value="Protein_kinase_ATP_BS"/>
</dbReference>
<dbReference type="GO" id="GO:0004674">
    <property type="term" value="F:protein serine/threonine kinase activity"/>
    <property type="evidence" value="ECO:0007669"/>
    <property type="project" value="TreeGrafter"/>
</dbReference>
<proteinExistence type="predicted"/>
<dbReference type="RefSeq" id="XP_003117850.2">
    <property type="nucleotide sequence ID" value="XM_003117802.2"/>
</dbReference>
<evidence type="ECO:0000256" key="1">
    <source>
        <dbReference type="PROSITE-ProRule" id="PRU10141"/>
    </source>
</evidence>
<gene>
    <name evidence="4" type="ORF">CRE_00634</name>
</gene>
<keyword evidence="5" id="KW-1185">Reference proteome</keyword>
<dbReference type="STRING" id="31234.E3LDK0"/>
<feature type="region of interest" description="Disordered" evidence="2">
    <location>
        <begin position="1"/>
        <end position="45"/>
    </location>
</feature>
<dbReference type="GO" id="GO:0005737">
    <property type="term" value="C:cytoplasm"/>
    <property type="evidence" value="ECO:0007669"/>
    <property type="project" value="TreeGrafter"/>
</dbReference>
<dbReference type="GeneID" id="9824099"/>
<dbReference type="InterPro" id="IPR050285">
    <property type="entry name" value="STE20_Ser/Thr_kinase"/>
</dbReference>
<protein>
    <recommendedName>
        <fullName evidence="3">Protein kinase domain-containing protein</fullName>
    </recommendedName>
</protein>
<dbReference type="CTD" id="9824099"/>
<dbReference type="InterPro" id="IPR000719">
    <property type="entry name" value="Prot_kinase_dom"/>
</dbReference>
<evidence type="ECO:0000313" key="5">
    <source>
        <dbReference type="Proteomes" id="UP000008281"/>
    </source>
</evidence>
<dbReference type="GO" id="GO:0048812">
    <property type="term" value="P:neuron projection morphogenesis"/>
    <property type="evidence" value="ECO:0007669"/>
    <property type="project" value="TreeGrafter"/>
</dbReference>
<dbReference type="Proteomes" id="UP000008281">
    <property type="component" value="Unassembled WGS sequence"/>
</dbReference>
<dbReference type="InterPro" id="IPR011009">
    <property type="entry name" value="Kinase-like_dom_sf"/>
</dbReference>
<dbReference type="EMBL" id="DS268407">
    <property type="protein sequence ID" value="EFO82448.1"/>
    <property type="molecule type" value="Genomic_DNA"/>
</dbReference>
<keyword evidence="1" id="KW-0067">ATP-binding</keyword>
<accession>E3LDK0</accession>
<reference evidence="4" key="1">
    <citation type="submission" date="2007-07" db="EMBL/GenBank/DDBJ databases">
        <title>PCAP assembly of the Caenorhabditis remanei genome.</title>
        <authorList>
            <consortium name="The Caenorhabditis remanei Sequencing Consortium"/>
            <person name="Wilson R.K."/>
        </authorList>
    </citation>
    <scope>NUCLEOTIDE SEQUENCE [LARGE SCALE GENOMIC DNA]</scope>
    <source>
        <strain evidence="4">PB4641</strain>
    </source>
</reference>
<keyword evidence="1" id="KW-0547">Nucleotide-binding</keyword>
<dbReference type="OrthoDB" id="4062651at2759"/>
<dbReference type="PANTHER" id="PTHR48015">
    <property type="entry name" value="SERINE/THREONINE-PROTEIN KINASE TAO"/>
    <property type="match status" value="1"/>
</dbReference>
<dbReference type="AlphaFoldDB" id="E3LDK0"/>
<dbReference type="HOGENOM" id="CLU_897814_0_0_1"/>
<evidence type="ECO:0000313" key="4">
    <source>
        <dbReference type="EMBL" id="EFO82448.1"/>
    </source>
</evidence>
<dbReference type="GO" id="GO:0043408">
    <property type="term" value="P:regulation of MAPK cascade"/>
    <property type="evidence" value="ECO:0007669"/>
    <property type="project" value="TreeGrafter"/>
</dbReference>
<dbReference type="GO" id="GO:0000165">
    <property type="term" value="P:MAPK cascade"/>
    <property type="evidence" value="ECO:0007669"/>
    <property type="project" value="TreeGrafter"/>
</dbReference>
<feature type="domain" description="Protein kinase" evidence="3">
    <location>
        <begin position="69"/>
        <end position="334"/>
    </location>
</feature>
<name>E3LDK0_CAERE</name>
<feature type="compositionally biased region" description="Polar residues" evidence="2">
    <location>
        <begin position="21"/>
        <end position="32"/>
    </location>
</feature>
<dbReference type="GO" id="GO:0005524">
    <property type="term" value="F:ATP binding"/>
    <property type="evidence" value="ECO:0007669"/>
    <property type="project" value="UniProtKB-UniRule"/>
</dbReference>
<feature type="binding site" evidence="1">
    <location>
        <position position="106"/>
    </location>
    <ligand>
        <name>ATP</name>
        <dbReference type="ChEBI" id="CHEBI:30616"/>
    </ligand>
</feature>
<evidence type="ECO:0000256" key="2">
    <source>
        <dbReference type="SAM" id="MobiDB-lite"/>
    </source>
</evidence>
<organism evidence="5">
    <name type="scientific">Caenorhabditis remanei</name>
    <name type="common">Caenorhabditis vulgaris</name>
    <dbReference type="NCBI Taxonomy" id="31234"/>
    <lineage>
        <taxon>Eukaryota</taxon>
        <taxon>Metazoa</taxon>
        <taxon>Ecdysozoa</taxon>
        <taxon>Nematoda</taxon>
        <taxon>Chromadorea</taxon>
        <taxon>Rhabditida</taxon>
        <taxon>Rhabditina</taxon>
        <taxon>Rhabditomorpha</taxon>
        <taxon>Rhabditoidea</taxon>
        <taxon>Rhabditidae</taxon>
        <taxon>Peloderinae</taxon>
        <taxon>Caenorhabditis</taxon>
    </lineage>
</organism>
<dbReference type="OMA" id="RVQMCLE"/>
<dbReference type="PROSITE" id="PS00107">
    <property type="entry name" value="PROTEIN_KINASE_ATP"/>
    <property type="match status" value="1"/>
</dbReference>
<sequence length="374" mass="42644">MSSSHGLKRRADTTAYEGTSGEPTSKHFNSTPEPHAMEPDHVPPPPPVIGDEAFLRLDLLEMTNIPRYWTSVLSLGTGAFGEIHLVHSDQLDVRGENIIHNEFVLKIVKFPSSELVNVVREVEMHRLCRNHQNVLFAGVSYCQQYGDGYRVQMCLEYAALSDMGLFSIKEKEERHIAFVCKQVINALQHIHTLRVVHGDLSIRNVLTTHRGVIKISDFGMADTLENTTRRGQVTYRGTPGFIAPEVISMTGYDTRADMWSLGILALFLSTGKNPFQQGILFDFQTYRRLIAEEFYPDLDPLNLSDDFYSFITDLNHYDPAERCDAWEISTDNFIKTSCTQQEFLDHYKQVRTRYGMDLPFPDDSQPFSVPTVRE</sequence>
<dbReference type="eggNOG" id="KOG0201">
    <property type="taxonomic scope" value="Eukaryota"/>
</dbReference>